<evidence type="ECO:0000256" key="7">
    <source>
        <dbReference type="ARBA" id="ARBA00023040"/>
    </source>
</evidence>
<comment type="subcellular location">
    <subcellularLocation>
        <location evidence="1 12">Cell membrane</location>
        <topology evidence="1 12">Multi-pass membrane protein</topology>
    </subcellularLocation>
</comment>
<evidence type="ECO:0000256" key="8">
    <source>
        <dbReference type="ARBA" id="ARBA00023136"/>
    </source>
</evidence>
<keyword evidence="10 11" id="KW-0807">Transducer</keyword>
<dbReference type="PRINTS" id="PR00245">
    <property type="entry name" value="OLFACTORYR"/>
</dbReference>
<evidence type="ECO:0000256" key="4">
    <source>
        <dbReference type="ARBA" id="ARBA00022692"/>
    </source>
</evidence>
<feature type="domain" description="G-protein coupled receptors family 1 profile" evidence="13">
    <location>
        <begin position="39"/>
        <end position="289"/>
    </location>
</feature>
<dbReference type="InterPro" id="IPR050516">
    <property type="entry name" value="Olfactory_GPCR"/>
</dbReference>
<keyword evidence="2 12" id="KW-1003">Cell membrane</keyword>
<gene>
    <name evidence="14" type="ORF">GDO81_028383</name>
</gene>
<feature type="transmembrane region" description="Helical" evidence="12">
    <location>
        <begin position="272"/>
        <end position="291"/>
    </location>
</feature>
<accession>A0AAV6Z725</accession>
<keyword evidence="6 12" id="KW-1133">Transmembrane helix</keyword>
<proteinExistence type="inferred from homology"/>
<dbReference type="PROSITE" id="PS00237">
    <property type="entry name" value="G_PROTEIN_RECEP_F1_1"/>
    <property type="match status" value="1"/>
</dbReference>
<keyword evidence="3 12" id="KW-0716">Sensory transduction</keyword>
<protein>
    <recommendedName>
        <fullName evidence="12">Olfactory receptor</fullName>
    </recommendedName>
</protein>
<dbReference type="Proteomes" id="UP000824782">
    <property type="component" value="Unassembled WGS sequence"/>
</dbReference>
<keyword evidence="7 11" id="KW-0297">G-protein coupled receptor</keyword>
<evidence type="ECO:0000259" key="13">
    <source>
        <dbReference type="PROSITE" id="PS50262"/>
    </source>
</evidence>
<dbReference type="GO" id="GO:0005886">
    <property type="term" value="C:plasma membrane"/>
    <property type="evidence" value="ECO:0007669"/>
    <property type="project" value="UniProtKB-SubCell"/>
</dbReference>
<feature type="transmembrane region" description="Helical" evidence="12">
    <location>
        <begin position="240"/>
        <end position="260"/>
    </location>
</feature>
<comment type="similarity">
    <text evidence="11">Belongs to the G-protein coupled receptor 1 family.</text>
</comment>
<organism evidence="14 15">
    <name type="scientific">Engystomops pustulosus</name>
    <name type="common">Tungara frog</name>
    <name type="synonym">Physalaemus pustulosus</name>
    <dbReference type="NCBI Taxonomy" id="76066"/>
    <lineage>
        <taxon>Eukaryota</taxon>
        <taxon>Metazoa</taxon>
        <taxon>Chordata</taxon>
        <taxon>Craniata</taxon>
        <taxon>Vertebrata</taxon>
        <taxon>Euteleostomi</taxon>
        <taxon>Amphibia</taxon>
        <taxon>Batrachia</taxon>
        <taxon>Anura</taxon>
        <taxon>Neobatrachia</taxon>
        <taxon>Hyloidea</taxon>
        <taxon>Leptodactylidae</taxon>
        <taxon>Leiuperinae</taxon>
        <taxon>Engystomops</taxon>
    </lineage>
</organism>
<dbReference type="EMBL" id="WNYA01006768">
    <property type="protein sequence ID" value="KAG8541723.1"/>
    <property type="molecule type" value="Genomic_DNA"/>
</dbReference>
<evidence type="ECO:0000256" key="10">
    <source>
        <dbReference type="ARBA" id="ARBA00023224"/>
    </source>
</evidence>
<dbReference type="Pfam" id="PF13853">
    <property type="entry name" value="7tm_4"/>
    <property type="match status" value="1"/>
</dbReference>
<dbReference type="FunFam" id="1.20.1070.10:FF:000001">
    <property type="entry name" value="Olfactory receptor"/>
    <property type="match status" value="1"/>
</dbReference>
<feature type="transmembrane region" description="Helical" evidence="12">
    <location>
        <begin position="139"/>
        <end position="156"/>
    </location>
</feature>
<dbReference type="PROSITE" id="PS50262">
    <property type="entry name" value="G_PROTEIN_RECEP_F1_2"/>
    <property type="match status" value="1"/>
</dbReference>
<keyword evidence="9 11" id="KW-0675">Receptor</keyword>
<dbReference type="InterPro" id="IPR000725">
    <property type="entry name" value="Olfact_rcpt"/>
</dbReference>
<keyword evidence="5 12" id="KW-0552">Olfaction</keyword>
<keyword evidence="4 11" id="KW-0812">Transmembrane</keyword>
<dbReference type="PRINTS" id="PR00237">
    <property type="entry name" value="GPCRRHODOPSN"/>
</dbReference>
<comment type="caution">
    <text evidence="14">The sequence shown here is derived from an EMBL/GenBank/DDBJ whole genome shotgun (WGS) entry which is preliminary data.</text>
</comment>
<dbReference type="SUPFAM" id="SSF81321">
    <property type="entry name" value="Family A G protein-coupled receptor-like"/>
    <property type="match status" value="1"/>
</dbReference>
<dbReference type="InterPro" id="IPR017452">
    <property type="entry name" value="GPCR_Rhodpsn_7TM"/>
</dbReference>
<evidence type="ECO:0000256" key="9">
    <source>
        <dbReference type="ARBA" id="ARBA00023170"/>
    </source>
</evidence>
<dbReference type="InterPro" id="IPR000276">
    <property type="entry name" value="GPCR_Rhodpsn"/>
</dbReference>
<evidence type="ECO:0000256" key="1">
    <source>
        <dbReference type="ARBA" id="ARBA00004651"/>
    </source>
</evidence>
<dbReference type="Gene3D" id="1.20.1070.10">
    <property type="entry name" value="Rhodopsin 7-helix transmembrane proteins"/>
    <property type="match status" value="1"/>
</dbReference>
<evidence type="ECO:0000313" key="15">
    <source>
        <dbReference type="Proteomes" id="UP000824782"/>
    </source>
</evidence>
<keyword evidence="15" id="KW-1185">Reference proteome</keyword>
<dbReference type="GO" id="GO:0004930">
    <property type="term" value="F:G protein-coupled receptor activity"/>
    <property type="evidence" value="ECO:0007669"/>
    <property type="project" value="UniProtKB-KW"/>
</dbReference>
<evidence type="ECO:0000313" key="14">
    <source>
        <dbReference type="EMBL" id="KAG8541723.1"/>
    </source>
</evidence>
<evidence type="ECO:0000256" key="5">
    <source>
        <dbReference type="ARBA" id="ARBA00022725"/>
    </source>
</evidence>
<evidence type="ECO:0000256" key="6">
    <source>
        <dbReference type="ARBA" id="ARBA00022989"/>
    </source>
</evidence>
<evidence type="ECO:0000256" key="2">
    <source>
        <dbReference type="ARBA" id="ARBA00022475"/>
    </source>
</evidence>
<feature type="transmembrane region" description="Helical" evidence="12">
    <location>
        <begin position="196"/>
        <end position="219"/>
    </location>
</feature>
<evidence type="ECO:0000256" key="11">
    <source>
        <dbReference type="RuleBase" id="RU000688"/>
    </source>
</evidence>
<keyword evidence="8 12" id="KW-0472">Membrane</keyword>
<sequence length="314" mass="35722">MGNQTSQVEFVLTGFSEKPDILIFSFVLFLIIYIIGSFGNIMIVFIILYVPYLQTPMYFFIKNLALLDMCYISTIVPKLLVSSISTYFTITFGGCVTQLFIFLTMAATESTLLAAMSYDRYVAICNPLRYSAIMKRENCIKLAMASWTTGIVYSTIHTVNTFRLHFCRSNVIEHFFCDIPPLLKIACSDTSLNQKMIFGVGAVLILPCFPLTLVSYLFIIHTIMRIPSATGRRKTFSTCVSHLITVGLFYLTGISVYLRPKNTSAALYQDKISAVFYTILVPMVNPIVYSLRTRELKEAIKKTLIRRSTNWERR</sequence>
<evidence type="ECO:0000256" key="12">
    <source>
        <dbReference type="RuleBase" id="RU363047"/>
    </source>
</evidence>
<dbReference type="PANTHER" id="PTHR26452">
    <property type="entry name" value="OLFACTORY RECEPTOR"/>
    <property type="match status" value="1"/>
</dbReference>
<feature type="transmembrane region" description="Helical" evidence="12">
    <location>
        <begin position="21"/>
        <end position="52"/>
    </location>
</feature>
<name>A0AAV6Z725_ENGPU</name>
<reference evidence="14" key="1">
    <citation type="thesis" date="2020" institute="ProQuest LLC" country="789 East Eisenhower Parkway, Ann Arbor, MI, USA">
        <title>Comparative Genomics and Chromosome Evolution.</title>
        <authorList>
            <person name="Mudd A.B."/>
        </authorList>
    </citation>
    <scope>NUCLEOTIDE SEQUENCE</scope>
    <source>
        <strain evidence="14">237g6f4</strain>
        <tissue evidence="14">Blood</tissue>
    </source>
</reference>
<dbReference type="GO" id="GO:0004984">
    <property type="term" value="F:olfactory receptor activity"/>
    <property type="evidence" value="ECO:0007669"/>
    <property type="project" value="InterPro"/>
</dbReference>
<evidence type="ECO:0000256" key="3">
    <source>
        <dbReference type="ARBA" id="ARBA00022606"/>
    </source>
</evidence>
<dbReference type="CDD" id="cd15227">
    <property type="entry name" value="7tmA_OR14-like"/>
    <property type="match status" value="1"/>
</dbReference>
<dbReference type="AlphaFoldDB" id="A0AAV6Z725"/>